<dbReference type="AlphaFoldDB" id="A0A8B8A3I9"/>
<proteinExistence type="inferred from homology"/>
<name>A0A8B8A3I9_ACAPL</name>
<dbReference type="Pfam" id="PF10167">
    <property type="entry name" value="BORCS8"/>
    <property type="match status" value="1"/>
</dbReference>
<dbReference type="GO" id="GO:0005765">
    <property type="term" value="C:lysosomal membrane"/>
    <property type="evidence" value="ECO:0007669"/>
    <property type="project" value="UniProtKB-SubCell"/>
</dbReference>
<comment type="similarity">
    <text evidence="2">Belongs to the BORCS8 family.</text>
</comment>
<sequence>MHCGKTSFQSVHFNSSDRAQKISFLHDAADIGTRAFGAAYALARYLAMDSFGSQALLHASVNRSSDSGDPEVEYRVKKVTEKFSECMHIVANEPSLALFRIQEHIRKSLPRLAECKMELGQTQQLVQGAYYDVDYAIRAVSEIQNSTHSFTSIENMLNDSIAQKRQLIAKTQAARAAKARRDSPLTLIKDETGETVNRDSTS</sequence>
<keyword evidence="6" id="KW-1185">Reference proteome</keyword>
<feature type="compositionally biased region" description="Basic and acidic residues" evidence="5">
    <location>
        <begin position="179"/>
        <end position="192"/>
    </location>
</feature>
<dbReference type="GeneID" id="110990007"/>
<keyword evidence="4" id="KW-0458">Lysosome</keyword>
<gene>
    <name evidence="7" type="primary">LOC110990007</name>
</gene>
<protein>
    <submittedName>
        <fullName evidence="7">BLOC-1-related complex subunit 8-like</fullName>
    </submittedName>
</protein>
<comment type="subcellular location">
    <subcellularLocation>
        <location evidence="1">Lysosome membrane</location>
    </subcellularLocation>
</comment>
<evidence type="ECO:0000256" key="5">
    <source>
        <dbReference type="SAM" id="MobiDB-lite"/>
    </source>
</evidence>
<dbReference type="PANTHER" id="PTHR21146:SF0">
    <property type="entry name" value="BLOC-1-RELATED COMPLEX SUBUNIT 8"/>
    <property type="match status" value="1"/>
</dbReference>
<evidence type="ECO:0000313" key="7">
    <source>
        <dbReference type="RefSeq" id="XP_022110451.1"/>
    </source>
</evidence>
<dbReference type="PANTHER" id="PTHR21146">
    <property type="entry name" value="MEF2B PROTEIN"/>
    <property type="match status" value="1"/>
</dbReference>
<dbReference type="RefSeq" id="XP_022110451.1">
    <property type="nucleotide sequence ID" value="XM_022254759.1"/>
</dbReference>
<dbReference type="Proteomes" id="UP000694845">
    <property type="component" value="Unplaced"/>
</dbReference>
<evidence type="ECO:0000256" key="2">
    <source>
        <dbReference type="ARBA" id="ARBA00010463"/>
    </source>
</evidence>
<dbReference type="GO" id="GO:0099078">
    <property type="term" value="C:BORC complex"/>
    <property type="evidence" value="ECO:0007669"/>
    <property type="project" value="TreeGrafter"/>
</dbReference>
<organism evidence="6 7">
    <name type="scientific">Acanthaster planci</name>
    <name type="common">Crown-of-thorns starfish</name>
    <dbReference type="NCBI Taxonomy" id="133434"/>
    <lineage>
        <taxon>Eukaryota</taxon>
        <taxon>Metazoa</taxon>
        <taxon>Echinodermata</taxon>
        <taxon>Eleutherozoa</taxon>
        <taxon>Asterozoa</taxon>
        <taxon>Asteroidea</taxon>
        <taxon>Valvatacea</taxon>
        <taxon>Valvatida</taxon>
        <taxon>Acanthasteridae</taxon>
        <taxon>Acanthaster</taxon>
    </lineage>
</organism>
<reference evidence="7" key="1">
    <citation type="submission" date="2025-08" db="UniProtKB">
        <authorList>
            <consortium name="RefSeq"/>
        </authorList>
    </citation>
    <scope>IDENTIFICATION</scope>
</reference>
<accession>A0A8B8A3I9</accession>
<evidence type="ECO:0000313" key="6">
    <source>
        <dbReference type="Proteomes" id="UP000694845"/>
    </source>
</evidence>
<dbReference type="OMA" id="MHCGKTS"/>
<evidence type="ECO:0000256" key="4">
    <source>
        <dbReference type="ARBA" id="ARBA00023228"/>
    </source>
</evidence>
<evidence type="ECO:0000256" key="1">
    <source>
        <dbReference type="ARBA" id="ARBA00004656"/>
    </source>
</evidence>
<dbReference type="OrthoDB" id="10044187at2759"/>
<keyword evidence="3" id="KW-0472">Membrane</keyword>
<dbReference type="KEGG" id="aplc:110990007"/>
<feature type="region of interest" description="Disordered" evidence="5">
    <location>
        <begin position="175"/>
        <end position="202"/>
    </location>
</feature>
<evidence type="ECO:0000256" key="3">
    <source>
        <dbReference type="ARBA" id="ARBA00023136"/>
    </source>
</evidence>
<dbReference type="InterPro" id="IPR019320">
    <property type="entry name" value="BORCS8"/>
</dbReference>